<comment type="caution">
    <text evidence="1">The sequence shown here is derived from an EMBL/GenBank/DDBJ whole genome shotgun (WGS) entry which is preliminary data.</text>
</comment>
<dbReference type="InterPro" id="IPR021074">
    <property type="entry name" value="Formate_DH_dsu"/>
</dbReference>
<dbReference type="RefSeq" id="WP_188910965.1">
    <property type="nucleotide sequence ID" value="NZ_BMIQ01000006.1"/>
</dbReference>
<proteinExistence type="predicted"/>
<dbReference type="Proteomes" id="UP000644699">
    <property type="component" value="Unassembled WGS sequence"/>
</dbReference>
<keyword evidence="2" id="KW-1185">Reference proteome</keyword>
<dbReference type="Pfam" id="PF11390">
    <property type="entry name" value="FdsD"/>
    <property type="match status" value="1"/>
</dbReference>
<evidence type="ECO:0000313" key="2">
    <source>
        <dbReference type="Proteomes" id="UP000644699"/>
    </source>
</evidence>
<protein>
    <submittedName>
        <fullName evidence="1">Formate dehydrogenase subunit delta</fullName>
    </submittedName>
</protein>
<gene>
    <name evidence="1" type="primary">fdsD</name>
    <name evidence="1" type="ORF">GCM10011390_36070</name>
</gene>
<reference evidence="1" key="1">
    <citation type="journal article" date="2014" name="Int. J. Syst. Evol. Microbiol.">
        <title>Complete genome sequence of Corynebacterium casei LMG S-19264T (=DSM 44701T), isolated from a smear-ripened cheese.</title>
        <authorList>
            <consortium name="US DOE Joint Genome Institute (JGI-PGF)"/>
            <person name="Walter F."/>
            <person name="Albersmeier A."/>
            <person name="Kalinowski J."/>
            <person name="Ruckert C."/>
        </authorList>
    </citation>
    <scope>NUCLEOTIDE SEQUENCE</scope>
    <source>
        <strain evidence="1">CGMCC 1.15367</strain>
    </source>
</reference>
<dbReference type="AlphaFoldDB" id="A0A917E7X2"/>
<accession>A0A917E7X2</accession>
<organism evidence="1 2">
    <name type="scientific">Aureimonas endophytica</name>
    <dbReference type="NCBI Taxonomy" id="2027858"/>
    <lineage>
        <taxon>Bacteria</taxon>
        <taxon>Pseudomonadati</taxon>
        <taxon>Pseudomonadota</taxon>
        <taxon>Alphaproteobacteria</taxon>
        <taxon>Hyphomicrobiales</taxon>
        <taxon>Aurantimonadaceae</taxon>
        <taxon>Aureimonas</taxon>
    </lineage>
</organism>
<evidence type="ECO:0000313" key="1">
    <source>
        <dbReference type="EMBL" id="GGE13736.1"/>
    </source>
</evidence>
<name>A0A917E7X2_9HYPH</name>
<sequence length="74" mass="8042">MQADDKLLRMANQIAIFCASNPRAEARAPALAEHINKFWDPRMRVALLALVEGGRATGLHPLVVEAAPAIRPPC</sequence>
<dbReference type="EMBL" id="BMIQ01000006">
    <property type="protein sequence ID" value="GGE13736.1"/>
    <property type="molecule type" value="Genomic_DNA"/>
</dbReference>
<reference evidence="1" key="2">
    <citation type="submission" date="2020-09" db="EMBL/GenBank/DDBJ databases">
        <authorList>
            <person name="Sun Q."/>
            <person name="Zhou Y."/>
        </authorList>
    </citation>
    <scope>NUCLEOTIDE SEQUENCE</scope>
    <source>
        <strain evidence="1">CGMCC 1.15367</strain>
    </source>
</reference>